<evidence type="ECO:0000256" key="1">
    <source>
        <dbReference type="ARBA" id="ARBA00004750"/>
    </source>
</evidence>
<dbReference type="OrthoDB" id="3689at2759"/>
<dbReference type="EMBL" id="AJVK01013368">
    <property type="status" value="NOT_ANNOTATED_CDS"/>
    <property type="molecule type" value="Genomic_DNA"/>
</dbReference>
<dbReference type="GO" id="GO:0005524">
    <property type="term" value="F:ATP binding"/>
    <property type="evidence" value="ECO:0007669"/>
    <property type="project" value="UniProtKB-KW"/>
</dbReference>
<comment type="pathway">
    <text evidence="2">Cofactor metabolism; pyridoxal 5'-phosphate salvage; pyridoxine 5'-phosphate from pyridoxine: step 1/1.</text>
</comment>
<dbReference type="GO" id="GO:0008478">
    <property type="term" value="F:pyridoxal kinase activity"/>
    <property type="evidence" value="ECO:0007669"/>
    <property type="project" value="UniProtKB-EC"/>
</dbReference>
<evidence type="ECO:0000256" key="8">
    <source>
        <dbReference type="ARBA" id="ARBA00022741"/>
    </source>
</evidence>
<dbReference type="Gene3D" id="3.40.1190.20">
    <property type="match status" value="1"/>
</dbReference>
<dbReference type="RefSeq" id="XP_055702973.1">
    <property type="nucleotide sequence ID" value="XM_055846998.1"/>
</dbReference>
<evidence type="ECO:0000256" key="11">
    <source>
        <dbReference type="ARBA" id="ARBA00032808"/>
    </source>
</evidence>
<evidence type="ECO:0000256" key="2">
    <source>
        <dbReference type="ARBA" id="ARBA00004835"/>
    </source>
</evidence>
<evidence type="ECO:0000256" key="5">
    <source>
        <dbReference type="ARBA" id="ARBA00012104"/>
    </source>
</evidence>
<comment type="similarity">
    <text evidence="4">Belongs to the pyridoxine kinase family.</text>
</comment>
<dbReference type="SUPFAM" id="SSF53613">
    <property type="entry name" value="Ribokinase-like"/>
    <property type="match status" value="1"/>
</dbReference>
<dbReference type="GO" id="GO:0009443">
    <property type="term" value="P:pyridoxal 5'-phosphate salvage"/>
    <property type="evidence" value="ECO:0007669"/>
    <property type="project" value="InterPro"/>
</dbReference>
<evidence type="ECO:0000256" key="3">
    <source>
        <dbReference type="ARBA" id="ARBA00005210"/>
    </source>
</evidence>
<reference evidence="16" key="1">
    <citation type="submission" date="2022-08" db="UniProtKB">
        <authorList>
            <consortium name="EnsemblMetazoa"/>
        </authorList>
    </citation>
    <scope>IDENTIFICATION</scope>
    <source>
        <strain evidence="16">Israel</strain>
    </source>
</reference>
<keyword evidence="17" id="KW-1185">Reference proteome</keyword>
<dbReference type="EC" id="2.7.1.35" evidence="5"/>
<proteinExistence type="inferred from homology"/>
<keyword evidence="10" id="KW-0067">ATP-binding</keyword>
<evidence type="ECO:0000256" key="7">
    <source>
        <dbReference type="ARBA" id="ARBA00022679"/>
    </source>
</evidence>
<evidence type="ECO:0000256" key="6">
    <source>
        <dbReference type="ARBA" id="ARBA00018134"/>
    </source>
</evidence>
<dbReference type="CDD" id="cd01173">
    <property type="entry name" value="pyridoxal_pyridoxamine_kinase"/>
    <property type="match status" value="1"/>
</dbReference>
<protein>
    <recommendedName>
        <fullName evidence="6">Pyridoxal kinase</fullName>
        <ecNumber evidence="5">2.7.1.35</ecNumber>
    </recommendedName>
    <alternativeName>
        <fullName evidence="11">Pyridoxine kinase</fullName>
    </alternativeName>
</protein>
<evidence type="ECO:0000313" key="17">
    <source>
        <dbReference type="Proteomes" id="UP000092462"/>
    </source>
</evidence>
<evidence type="ECO:0000256" key="13">
    <source>
        <dbReference type="ARBA" id="ARBA00047377"/>
    </source>
</evidence>
<comment type="catalytic activity">
    <reaction evidence="13">
        <text>pyridoxal + ATP = pyridoxal 5'-phosphate + ADP + H(+)</text>
        <dbReference type="Rhea" id="RHEA:10224"/>
        <dbReference type="ChEBI" id="CHEBI:15378"/>
        <dbReference type="ChEBI" id="CHEBI:17310"/>
        <dbReference type="ChEBI" id="CHEBI:30616"/>
        <dbReference type="ChEBI" id="CHEBI:456216"/>
        <dbReference type="ChEBI" id="CHEBI:597326"/>
        <dbReference type="EC" id="2.7.1.35"/>
    </reaction>
    <physiologicalReaction direction="left-to-right" evidence="13">
        <dbReference type="Rhea" id="RHEA:10225"/>
    </physiologicalReaction>
</comment>
<comment type="pathway">
    <text evidence="3">Cofactor metabolism; pyridoxal 5'-phosphate salvage; pyridoxal 5'-phosphate from pyridoxal: step 1/1.</text>
</comment>
<organism evidence="16 17">
    <name type="scientific">Phlebotomus papatasi</name>
    <name type="common">Sandfly</name>
    <dbReference type="NCBI Taxonomy" id="29031"/>
    <lineage>
        <taxon>Eukaryota</taxon>
        <taxon>Metazoa</taxon>
        <taxon>Ecdysozoa</taxon>
        <taxon>Arthropoda</taxon>
        <taxon>Hexapoda</taxon>
        <taxon>Insecta</taxon>
        <taxon>Pterygota</taxon>
        <taxon>Neoptera</taxon>
        <taxon>Endopterygota</taxon>
        <taxon>Diptera</taxon>
        <taxon>Nematocera</taxon>
        <taxon>Psychodoidea</taxon>
        <taxon>Psychodidae</taxon>
        <taxon>Phlebotomus</taxon>
        <taxon>Phlebotomus</taxon>
    </lineage>
</organism>
<dbReference type="AlphaFoldDB" id="A0A1B0DAQ1"/>
<evidence type="ECO:0000313" key="16">
    <source>
        <dbReference type="EnsemblMetazoa" id="PPAI004756-PA"/>
    </source>
</evidence>
<dbReference type="RefSeq" id="XP_055702972.1">
    <property type="nucleotide sequence ID" value="XM_055846997.1"/>
</dbReference>
<dbReference type="GeneID" id="129801713"/>
<dbReference type="EnsemblMetazoa" id="PPAI004756-RA">
    <property type="protein sequence ID" value="PPAI004756-PA"/>
    <property type="gene ID" value="PPAI004756"/>
</dbReference>
<comment type="catalytic activity">
    <reaction evidence="14">
        <text>pyridoxine + ATP = pyridoxine 5'-phosphate + ADP + H(+)</text>
        <dbReference type="Rhea" id="RHEA:25108"/>
        <dbReference type="ChEBI" id="CHEBI:15378"/>
        <dbReference type="ChEBI" id="CHEBI:16709"/>
        <dbReference type="ChEBI" id="CHEBI:30616"/>
        <dbReference type="ChEBI" id="CHEBI:58589"/>
        <dbReference type="ChEBI" id="CHEBI:456216"/>
        <dbReference type="EC" id="2.7.1.35"/>
    </reaction>
    <physiologicalReaction direction="left-to-right" evidence="14">
        <dbReference type="Rhea" id="RHEA:25109"/>
    </physiologicalReaction>
</comment>
<feature type="domain" description="Pyridoxamine kinase/Phosphomethylpyrimidine kinase" evidence="15">
    <location>
        <begin position="77"/>
        <end position="262"/>
    </location>
</feature>
<sequence length="303" mass="33471">MASKRVLSIQSHVIHGYVGNKCATFPLQVLGFDVDPINSVQLSNHTGYKHIKGQRMNDSELKDVFDGIVLNDLHGKYSHLLTGYIGTPEFLKKIADVVKTLKKANPKLVFFCDPVMGDNDKFYVPESFVEIYRDDLIPLADIVSPNQFEAELLSGQKIQTEDDAWKVLDWFHSRGVQTAVISSTTIGAPDNLKAFLSELPEGSAKPKRSSLLMPKIGKVNFTGTGDLFAALFLAHTTSSKAASEALEKTVASLQAVIRNTAQHLPSVSNPETQIASVDRELRIVQSKRDIEEPKFIIRAIVHS</sequence>
<dbReference type="Proteomes" id="UP000092462">
    <property type="component" value="Unassembled WGS sequence"/>
</dbReference>
<evidence type="ECO:0000256" key="10">
    <source>
        <dbReference type="ARBA" id="ARBA00022840"/>
    </source>
</evidence>
<dbReference type="KEGG" id="ppap:129801713"/>
<dbReference type="Pfam" id="PF08543">
    <property type="entry name" value="Phos_pyr_kin"/>
    <property type="match status" value="1"/>
</dbReference>
<evidence type="ECO:0000256" key="12">
    <source>
        <dbReference type="ARBA" id="ARBA00047310"/>
    </source>
</evidence>
<evidence type="ECO:0000259" key="15">
    <source>
        <dbReference type="Pfam" id="PF08543"/>
    </source>
</evidence>
<keyword evidence="8" id="KW-0547">Nucleotide-binding</keyword>
<comment type="catalytic activity">
    <reaction evidence="12">
        <text>pyridoxamine + ATP = pyridoxamine 5'-phosphate + ADP + H(+)</text>
        <dbReference type="Rhea" id="RHEA:25104"/>
        <dbReference type="ChEBI" id="CHEBI:15378"/>
        <dbReference type="ChEBI" id="CHEBI:30616"/>
        <dbReference type="ChEBI" id="CHEBI:57761"/>
        <dbReference type="ChEBI" id="CHEBI:58451"/>
        <dbReference type="ChEBI" id="CHEBI:456216"/>
        <dbReference type="EC" id="2.7.1.35"/>
    </reaction>
    <physiologicalReaction direction="left-to-right" evidence="12">
        <dbReference type="Rhea" id="RHEA:25105"/>
    </physiologicalReaction>
</comment>
<dbReference type="GO" id="GO:0005829">
    <property type="term" value="C:cytosol"/>
    <property type="evidence" value="ECO:0007669"/>
    <property type="project" value="TreeGrafter"/>
</dbReference>
<dbReference type="InterPro" id="IPR013749">
    <property type="entry name" value="PM/HMP-P_kinase-1"/>
</dbReference>
<dbReference type="InterPro" id="IPR029056">
    <property type="entry name" value="Ribokinase-like"/>
</dbReference>
<keyword evidence="9" id="KW-0418">Kinase</keyword>
<dbReference type="InterPro" id="IPR004625">
    <property type="entry name" value="PyrdxlKinase"/>
</dbReference>
<name>A0A1B0DAQ1_PHLPP</name>
<evidence type="ECO:0000256" key="14">
    <source>
        <dbReference type="ARBA" id="ARBA00048524"/>
    </source>
</evidence>
<dbReference type="PANTHER" id="PTHR10534">
    <property type="entry name" value="PYRIDOXAL KINASE"/>
    <property type="match status" value="1"/>
</dbReference>
<accession>A0A1B0DAQ1</accession>
<comment type="pathway">
    <text evidence="1">Cofactor metabolism; pyridoxal 5'-phosphate salvage; pyridoxamine 5'-phosphate from pyridoxamine: step 1/1.</text>
</comment>
<dbReference type="VEuPathDB" id="VectorBase:PPAI004756"/>
<evidence type="ECO:0000256" key="4">
    <source>
        <dbReference type="ARBA" id="ARBA00008805"/>
    </source>
</evidence>
<dbReference type="VEuPathDB" id="VectorBase:PPAPM1_005191"/>
<dbReference type="NCBIfam" id="TIGR00687">
    <property type="entry name" value="pyridox_kin"/>
    <property type="match status" value="1"/>
</dbReference>
<evidence type="ECO:0000256" key="9">
    <source>
        <dbReference type="ARBA" id="ARBA00022777"/>
    </source>
</evidence>
<dbReference type="PANTHER" id="PTHR10534:SF2">
    <property type="entry name" value="PYRIDOXAL KINASE"/>
    <property type="match status" value="1"/>
</dbReference>
<keyword evidence="7" id="KW-0808">Transferase</keyword>